<evidence type="ECO:0000313" key="2">
    <source>
        <dbReference type="EMBL" id="GFY63431.1"/>
    </source>
</evidence>
<dbReference type="Proteomes" id="UP000886998">
    <property type="component" value="Unassembled WGS sequence"/>
</dbReference>
<comment type="caution">
    <text evidence="2">The sequence shown here is derived from an EMBL/GenBank/DDBJ whole genome shotgun (WGS) entry which is preliminary data.</text>
</comment>
<evidence type="ECO:0000256" key="1">
    <source>
        <dbReference type="SAM" id="MobiDB-lite"/>
    </source>
</evidence>
<name>A0A8X6XZU7_9ARAC</name>
<proteinExistence type="predicted"/>
<feature type="region of interest" description="Disordered" evidence="1">
    <location>
        <begin position="1"/>
        <end position="21"/>
    </location>
</feature>
<keyword evidence="3" id="KW-1185">Reference proteome</keyword>
<evidence type="ECO:0000313" key="3">
    <source>
        <dbReference type="Proteomes" id="UP000886998"/>
    </source>
</evidence>
<protein>
    <submittedName>
        <fullName evidence="2">Uncharacterized protein</fullName>
    </submittedName>
</protein>
<dbReference type="EMBL" id="BMAV01014773">
    <property type="protein sequence ID" value="GFY63431.1"/>
    <property type="molecule type" value="Genomic_DNA"/>
</dbReference>
<accession>A0A8X6XZU7</accession>
<sequence>MHWPLASKGHSADSCDTCFPDPNDSSTARLALGIRLERVIKAPETGLPFQLPGSLYVFESRDDGSKGEDH</sequence>
<gene>
    <name evidence="2" type="ORF">TNIN_369331</name>
</gene>
<organism evidence="2 3">
    <name type="scientific">Trichonephila inaurata madagascariensis</name>
    <dbReference type="NCBI Taxonomy" id="2747483"/>
    <lineage>
        <taxon>Eukaryota</taxon>
        <taxon>Metazoa</taxon>
        <taxon>Ecdysozoa</taxon>
        <taxon>Arthropoda</taxon>
        <taxon>Chelicerata</taxon>
        <taxon>Arachnida</taxon>
        <taxon>Araneae</taxon>
        <taxon>Araneomorphae</taxon>
        <taxon>Entelegynae</taxon>
        <taxon>Araneoidea</taxon>
        <taxon>Nephilidae</taxon>
        <taxon>Trichonephila</taxon>
        <taxon>Trichonephila inaurata</taxon>
    </lineage>
</organism>
<dbReference type="AlphaFoldDB" id="A0A8X6XZU7"/>
<reference evidence="2" key="1">
    <citation type="submission" date="2020-08" db="EMBL/GenBank/DDBJ databases">
        <title>Multicomponent nature underlies the extraordinary mechanical properties of spider dragline silk.</title>
        <authorList>
            <person name="Kono N."/>
            <person name="Nakamura H."/>
            <person name="Mori M."/>
            <person name="Yoshida Y."/>
            <person name="Ohtoshi R."/>
            <person name="Malay A.D."/>
            <person name="Moran D.A.P."/>
            <person name="Tomita M."/>
            <person name="Numata K."/>
            <person name="Arakawa K."/>
        </authorList>
    </citation>
    <scope>NUCLEOTIDE SEQUENCE</scope>
</reference>